<dbReference type="Proteomes" id="UP000554482">
    <property type="component" value="Unassembled WGS sequence"/>
</dbReference>
<dbReference type="PANTHER" id="PTHR35771">
    <property type="entry name" value="TRANSMEMBRANE PROTEIN-RELATED"/>
    <property type="match status" value="1"/>
</dbReference>
<evidence type="ECO:0000313" key="3">
    <source>
        <dbReference type="Proteomes" id="UP000554482"/>
    </source>
</evidence>
<evidence type="ECO:0000313" key="2">
    <source>
        <dbReference type="EMBL" id="KAF5182672.1"/>
    </source>
</evidence>
<dbReference type="AlphaFoldDB" id="A0A7J6VEC2"/>
<feature type="region of interest" description="Disordered" evidence="1">
    <location>
        <begin position="35"/>
        <end position="94"/>
    </location>
</feature>
<organism evidence="2 3">
    <name type="scientific">Thalictrum thalictroides</name>
    <name type="common">Rue-anemone</name>
    <name type="synonym">Anemone thalictroides</name>
    <dbReference type="NCBI Taxonomy" id="46969"/>
    <lineage>
        <taxon>Eukaryota</taxon>
        <taxon>Viridiplantae</taxon>
        <taxon>Streptophyta</taxon>
        <taxon>Embryophyta</taxon>
        <taxon>Tracheophyta</taxon>
        <taxon>Spermatophyta</taxon>
        <taxon>Magnoliopsida</taxon>
        <taxon>Ranunculales</taxon>
        <taxon>Ranunculaceae</taxon>
        <taxon>Thalictroideae</taxon>
        <taxon>Thalictrum</taxon>
    </lineage>
</organism>
<feature type="region of interest" description="Disordered" evidence="1">
    <location>
        <begin position="111"/>
        <end position="165"/>
    </location>
</feature>
<feature type="compositionally biased region" description="Low complexity" evidence="1">
    <location>
        <begin position="142"/>
        <end position="165"/>
    </location>
</feature>
<dbReference type="EMBL" id="JABWDY010034443">
    <property type="protein sequence ID" value="KAF5182672.1"/>
    <property type="molecule type" value="Genomic_DNA"/>
</dbReference>
<gene>
    <name evidence="2" type="ORF">FRX31_027741</name>
</gene>
<dbReference type="PANTHER" id="PTHR35771:SF3">
    <property type="entry name" value="TRANSMEMBRANE PROTEIN"/>
    <property type="match status" value="1"/>
</dbReference>
<comment type="caution">
    <text evidence="2">The sequence shown here is derived from an EMBL/GenBank/DDBJ whole genome shotgun (WGS) entry which is preliminary data.</text>
</comment>
<protein>
    <submittedName>
        <fullName evidence="2">Uncharacterized protein</fullName>
    </submittedName>
</protein>
<name>A0A7J6VEC2_THATH</name>
<sequence length="165" mass="17553">MEDYSSKEEQTLNPCYYLKLAARGILKCLGLDSSTLHQGHQKRKETSSQDDPPDSIQEQEMMNSSTVSSTPLVLNSVSGVRPRSAAPKRPPVGHAAKGVLKCLGLDSSTPQVEASSISQDVSTPTEEQGAQRRTVSPQVLSAVAGVRAAAPPRPPVGIGRPPIRN</sequence>
<keyword evidence="3" id="KW-1185">Reference proteome</keyword>
<proteinExistence type="predicted"/>
<accession>A0A7J6VEC2</accession>
<reference evidence="2 3" key="1">
    <citation type="submission" date="2020-06" db="EMBL/GenBank/DDBJ databases">
        <title>Transcriptomic and genomic resources for Thalictrum thalictroides and T. hernandezii: Facilitating candidate gene discovery in an emerging model plant lineage.</title>
        <authorList>
            <person name="Arias T."/>
            <person name="Riano-Pachon D.M."/>
            <person name="Di Stilio V.S."/>
        </authorList>
    </citation>
    <scope>NUCLEOTIDE SEQUENCE [LARGE SCALE GENOMIC DNA]</scope>
    <source>
        <strain evidence="3">cv. WT478/WT964</strain>
        <tissue evidence="2">Leaves</tissue>
    </source>
</reference>
<evidence type="ECO:0000256" key="1">
    <source>
        <dbReference type="SAM" id="MobiDB-lite"/>
    </source>
</evidence>
<feature type="compositionally biased region" description="Polar residues" evidence="1">
    <location>
        <begin position="56"/>
        <end position="78"/>
    </location>
</feature>
<feature type="compositionally biased region" description="Polar residues" evidence="1">
    <location>
        <begin position="111"/>
        <end position="139"/>
    </location>
</feature>